<dbReference type="EMBL" id="LUUB01000038">
    <property type="protein sequence ID" value="OAF13044.1"/>
    <property type="molecule type" value="Genomic_DNA"/>
</dbReference>
<proteinExistence type="predicted"/>
<protein>
    <submittedName>
        <fullName evidence="1">Uncharacterized protein</fullName>
    </submittedName>
</protein>
<dbReference type="AlphaFoldDB" id="A0A176YZ48"/>
<organism evidence="1 2">
    <name type="scientific">Bradyrhizobium centrolobii</name>
    <dbReference type="NCBI Taxonomy" id="1505087"/>
    <lineage>
        <taxon>Bacteria</taxon>
        <taxon>Pseudomonadati</taxon>
        <taxon>Pseudomonadota</taxon>
        <taxon>Alphaproteobacteria</taxon>
        <taxon>Hyphomicrobiales</taxon>
        <taxon>Nitrobacteraceae</taxon>
        <taxon>Bradyrhizobium</taxon>
    </lineage>
</organism>
<gene>
    <name evidence="1" type="ORF">AYJ54_45785</name>
</gene>
<sequence>MSRSYLNRHLKMMRFMGFRQCPNCKECLFAAEGAQFFDGVCINLCWRCDACGHAFSTNVDSRGRTTRSVAA</sequence>
<evidence type="ECO:0000313" key="1">
    <source>
        <dbReference type="EMBL" id="OAF13044.1"/>
    </source>
</evidence>
<comment type="caution">
    <text evidence="1">The sequence shown here is derived from an EMBL/GenBank/DDBJ whole genome shotgun (WGS) entry which is preliminary data.</text>
</comment>
<dbReference type="Proteomes" id="UP000076959">
    <property type="component" value="Unassembled WGS sequence"/>
</dbReference>
<keyword evidence="2" id="KW-1185">Reference proteome</keyword>
<name>A0A176YZ48_9BRAD</name>
<reference evidence="1 2" key="1">
    <citation type="submission" date="2016-03" db="EMBL/GenBank/DDBJ databases">
        <title>Draft Genome Sequence of the Strain BR 10245 (Bradyrhizobium sp.) isolated from nodules of Centrolobium paraense.</title>
        <authorList>
            <person name="Simoes-Araujo J.L.Sr."/>
            <person name="Barauna A.C."/>
            <person name="Silva K."/>
            <person name="Zilli J.E."/>
        </authorList>
    </citation>
    <scope>NUCLEOTIDE SEQUENCE [LARGE SCALE GENOMIC DNA]</scope>
    <source>
        <strain evidence="1 2">BR 10245</strain>
    </source>
</reference>
<evidence type="ECO:0000313" key="2">
    <source>
        <dbReference type="Proteomes" id="UP000076959"/>
    </source>
</evidence>
<accession>A0A176YZ48</accession>